<keyword evidence="3" id="KW-1185">Reference proteome</keyword>
<keyword evidence="1" id="KW-0812">Transmembrane</keyword>
<protein>
    <submittedName>
        <fullName evidence="2">Uncharacterized protein</fullName>
    </submittedName>
</protein>
<evidence type="ECO:0000313" key="3">
    <source>
        <dbReference type="Proteomes" id="UP000494216"/>
    </source>
</evidence>
<dbReference type="Proteomes" id="UP000494216">
    <property type="component" value="Unassembled WGS sequence"/>
</dbReference>
<reference evidence="2 3" key="1">
    <citation type="submission" date="2020-02" db="EMBL/GenBank/DDBJ databases">
        <authorList>
            <person name="Hogendoorn C."/>
        </authorList>
    </citation>
    <scope>NUCLEOTIDE SEQUENCE [LARGE SCALE GENOMIC DNA]</scope>
    <source>
        <strain evidence="2">METHB21</strain>
    </source>
</reference>
<gene>
    <name evidence="2" type="ORF">METHB2_300005</name>
</gene>
<accession>A0A8S0XGC9</accession>
<proteinExistence type="predicted"/>
<feature type="transmembrane region" description="Helical" evidence="1">
    <location>
        <begin position="28"/>
        <end position="49"/>
    </location>
</feature>
<evidence type="ECO:0000313" key="2">
    <source>
        <dbReference type="EMBL" id="CAA9890927.1"/>
    </source>
</evidence>
<comment type="caution">
    <text evidence="2">The sequence shown here is derived from an EMBL/GenBank/DDBJ whole genome shotgun (WGS) entry which is preliminary data.</text>
</comment>
<keyword evidence="1" id="KW-0472">Membrane</keyword>
<sequence length="70" mass="8333">MFSNYLKAELDNPELRLILANSESFNNITLLFFILHGLIMNYLLNCVWFKIQFSLLKLDPAYFRQLSFII</sequence>
<dbReference type="AlphaFoldDB" id="A0A8S0XGC9"/>
<organism evidence="2 3">
    <name type="scientific">Candidatus Methylobacter favarea</name>
    <dbReference type="NCBI Taxonomy" id="2707345"/>
    <lineage>
        <taxon>Bacteria</taxon>
        <taxon>Pseudomonadati</taxon>
        <taxon>Pseudomonadota</taxon>
        <taxon>Gammaproteobacteria</taxon>
        <taxon>Methylococcales</taxon>
        <taxon>Methylococcaceae</taxon>
        <taxon>Methylobacter</taxon>
    </lineage>
</organism>
<keyword evidence="1" id="KW-1133">Transmembrane helix</keyword>
<dbReference type="EMBL" id="CADCXN010000059">
    <property type="protein sequence ID" value="CAA9890927.1"/>
    <property type="molecule type" value="Genomic_DNA"/>
</dbReference>
<evidence type="ECO:0000256" key="1">
    <source>
        <dbReference type="SAM" id="Phobius"/>
    </source>
</evidence>
<name>A0A8S0XGC9_9GAMM</name>